<dbReference type="AlphaFoldDB" id="A0A1Y3GDF5"/>
<sequence length="145" mass="16220">MGFSVSASTIIIFIGLVMSAGMIYGAWDFSQDRLIEGEDLKNEIQLDKQQTDVEIQTNTIQHTDEILEFEATNEGNTEHDINSLSIIADGSILDESINEVMVIEYPDSGVWLPGDTVYFNVTIGEEPDNLVLVVDNGLQEFCREW</sequence>
<proteinExistence type="predicted"/>
<gene>
    <name evidence="2" type="ORF">AMET1_0921</name>
</gene>
<keyword evidence="1" id="KW-0472">Membrane</keyword>
<dbReference type="PANTHER" id="PTHR42200">
    <property type="entry name" value="ARCHAEAL FLAGELLA-RELATED PROTEIN F-RELATED"/>
    <property type="match status" value="1"/>
</dbReference>
<accession>A0A1Y3GDF5</accession>
<dbReference type="GO" id="GO:0005198">
    <property type="term" value="F:structural molecule activity"/>
    <property type="evidence" value="ECO:0007669"/>
    <property type="project" value="InterPro"/>
</dbReference>
<evidence type="ECO:0000313" key="3">
    <source>
        <dbReference type="Proteomes" id="UP000195137"/>
    </source>
</evidence>
<dbReference type="EMBL" id="MRZU01000003">
    <property type="protein sequence ID" value="OUJ19267.1"/>
    <property type="molecule type" value="Genomic_DNA"/>
</dbReference>
<keyword evidence="1" id="KW-1133">Transmembrane helix</keyword>
<dbReference type="InterPro" id="IPR002774">
    <property type="entry name" value="Flagellin_arc-type"/>
</dbReference>
<feature type="transmembrane region" description="Helical" evidence="1">
    <location>
        <begin position="6"/>
        <end position="27"/>
    </location>
</feature>
<comment type="caution">
    <text evidence="2">The sequence shown here is derived from an EMBL/GenBank/DDBJ whole genome shotgun (WGS) entry which is preliminary data.</text>
</comment>
<dbReference type="GO" id="GO:0097588">
    <property type="term" value="P:archaeal or bacterial-type flagellum-dependent cell motility"/>
    <property type="evidence" value="ECO:0007669"/>
    <property type="project" value="InterPro"/>
</dbReference>
<keyword evidence="3" id="KW-1185">Reference proteome</keyword>
<organism evidence="2 3">
    <name type="scientific">Methanonatronarchaeum thermophilum</name>
    <dbReference type="NCBI Taxonomy" id="1927129"/>
    <lineage>
        <taxon>Archaea</taxon>
        <taxon>Methanobacteriati</taxon>
        <taxon>Methanobacteriota</taxon>
        <taxon>Methanonatronarchaeia</taxon>
        <taxon>Methanonatronarchaeales</taxon>
        <taxon>Methanonatronarchaeaceae</taxon>
        <taxon>Methanonatronarchaeum</taxon>
    </lineage>
</organism>
<dbReference type="PANTHER" id="PTHR42200:SF2">
    <property type="entry name" value="ARCHAEAL FLAGELLA-RELATED PROTEIN F"/>
    <property type="match status" value="1"/>
</dbReference>
<protein>
    <submittedName>
        <fullName evidence="2">Archaellum protein F archaellin of FlaG/FlaF family</fullName>
    </submittedName>
</protein>
<keyword evidence="1" id="KW-0812">Transmembrane</keyword>
<evidence type="ECO:0000313" key="2">
    <source>
        <dbReference type="EMBL" id="OUJ19267.1"/>
    </source>
</evidence>
<evidence type="ECO:0000256" key="1">
    <source>
        <dbReference type="SAM" id="Phobius"/>
    </source>
</evidence>
<dbReference type="Proteomes" id="UP000195137">
    <property type="component" value="Unassembled WGS sequence"/>
</dbReference>
<name>A0A1Y3GDF5_9EURY</name>
<reference evidence="2 3" key="1">
    <citation type="submission" date="2016-12" db="EMBL/GenBank/DDBJ databases">
        <title>Discovery of methanogenic haloarchaea.</title>
        <authorList>
            <person name="Sorokin D.Y."/>
            <person name="Makarova K.S."/>
            <person name="Abbas B."/>
            <person name="Ferrer M."/>
            <person name="Golyshin P.N."/>
        </authorList>
    </citation>
    <scope>NUCLEOTIDE SEQUENCE [LARGE SCALE GENOMIC DNA]</scope>
    <source>
        <strain evidence="2">AMET1</strain>
    </source>
</reference>